<dbReference type="OrthoDB" id="1730596at2759"/>
<name>A0A7J0F9M0_9ERIC</name>
<keyword evidence="2" id="KW-1185">Reference proteome</keyword>
<proteinExistence type="predicted"/>
<dbReference type="EMBL" id="BJWL01000010">
    <property type="protein sequence ID" value="GFY95398.1"/>
    <property type="molecule type" value="Genomic_DNA"/>
</dbReference>
<gene>
    <name evidence="1" type="ORF">Acr_10g0007830</name>
</gene>
<evidence type="ECO:0000313" key="2">
    <source>
        <dbReference type="Proteomes" id="UP000585474"/>
    </source>
</evidence>
<accession>A0A7J0F9M0</accession>
<comment type="caution">
    <text evidence="1">The sequence shown here is derived from an EMBL/GenBank/DDBJ whole genome shotgun (WGS) entry which is preliminary data.</text>
</comment>
<dbReference type="PANTHER" id="PTHR48475:SF1">
    <property type="entry name" value="RNASE H TYPE-1 DOMAIN-CONTAINING PROTEIN"/>
    <property type="match status" value="1"/>
</dbReference>
<evidence type="ECO:0000313" key="1">
    <source>
        <dbReference type="EMBL" id="GFY95398.1"/>
    </source>
</evidence>
<reference evidence="1 2" key="1">
    <citation type="submission" date="2019-07" db="EMBL/GenBank/DDBJ databases">
        <title>De Novo Assembly of kiwifruit Actinidia rufa.</title>
        <authorList>
            <person name="Sugita-Konishi S."/>
            <person name="Sato K."/>
            <person name="Mori E."/>
            <person name="Abe Y."/>
            <person name="Kisaki G."/>
            <person name="Hamano K."/>
            <person name="Suezawa K."/>
            <person name="Otani M."/>
            <person name="Fukuda T."/>
            <person name="Manabe T."/>
            <person name="Gomi K."/>
            <person name="Tabuchi M."/>
            <person name="Akimitsu K."/>
            <person name="Kataoka I."/>
        </authorList>
    </citation>
    <scope>NUCLEOTIDE SEQUENCE [LARGE SCALE GENOMIC DNA]</scope>
    <source>
        <strain evidence="2">cv. Fuchu</strain>
    </source>
</reference>
<dbReference type="AlphaFoldDB" id="A0A7J0F9M0"/>
<protein>
    <submittedName>
        <fullName evidence="1">Uncharacterized protein</fullName>
    </submittedName>
</protein>
<sequence>MAELSPRTVSLEQDYLSYARKEEVSSEAKSIEIELAPEDHEVIKEAPQILEVTISREITKVPEVNIEPPQIDLSLAWKIFIDEAKNSLEAKAGVDLKSPEGAIFKHCLKLKFPTTNNEAEYEAFIV</sequence>
<dbReference type="PANTHER" id="PTHR48475">
    <property type="entry name" value="RIBONUCLEASE H"/>
    <property type="match status" value="1"/>
</dbReference>
<dbReference type="Proteomes" id="UP000585474">
    <property type="component" value="Unassembled WGS sequence"/>
</dbReference>
<organism evidence="1 2">
    <name type="scientific">Actinidia rufa</name>
    <dbReference type="NCBI Taxonomy" id="165716"/>
    <lineage>
        <taxon>Eukaryota</taxon>
        <taxon>Viridiplantae</taxon>
        <taxon>Streptophyta</taxon>
        <taxon>Embryophyta</taxon>
        <taxon>Tracheophyta</taxon>
        <taxon>Spermatophyta</taxon>
        <taxon>Magnoliopsida</taxon>
        <taxon>eudicotyledons</taxon>
        <taxon>Gunneridae</taxon>
        <taxon>Pentapetalae</taxon>
        <taxon>asterids</taxon>
        <taxon>Ericales</taxon>
        <taxon>Actinidiaceae</taxon>
        <taxon>Actinidia</taxon>
    </lineage>
</organism>